<name>A0A2T2WL19_9FIRM</name>
<proteinExistence type="predicted"/>
<dbReference type="Gene3D" id="3.40.50.12780">
    <property type="entry name" value="N-terminal domain of ligase-like"/>
    <property type="match status" value="1"/>
</dbReference>
<reference evidence="1 2" key="1">
    <citation type="journal article" date="2014" name="BMC Genomics">
        <title>Comparison of environmental and isolate Sulfobacillus genomes reveals diverse carbon, sulfur, nitrogen, and hydrogen metabolisms.</title>
        <authorList>
            <person name="Justice N.B."/>
            <person name="Norman A."/>
            <person name="Brown C.T."/>
            <person name="Singh A."/>
            <person name="Thomas B.C."/>
            <person name="Banfield J.F."/>
        </authorList>
    </citation>
    <scope>NUCLEOTIDE SEQUENCE [LARGE SCALE GENOMIC DNA]</scope>
    <source>
        <strain evidence="1">AMDSBA3</strain>
    </source>
</reference>
<dbReference type="EMBL" id="PXYV01000010">
    <property type="protein sequence ID" value="PSR22933.1"/>
    <property type="molecule type" value="Genomic_DNA"/>
</dbReference>
<dbReference type="Proteomes" id="UP000241848">
    <property type="component" value="Unassembled WGS sequence"/>
</dbReference>
<gene>
    <name evidence="1" type="ORF">C7B45_04750</name>
</gene>
<accession>A0A2T2WL19</accession>
<protein>
    <recommendedName>
        <fullName evidence="3">AMP-dependent ligase C-terminal domain-containing protein</fullName>
    </recommendedName>
</protein>
<organism evidence="1 2">
    <name type="scientific">Sulfobacillus acidophilus</name>
    <dbReference type="NCBI Taxonomy" id="53633"/>
    <lineage>
        <taxon>Bacteria</taxon>
        <taxon>Bacillati</taxon>
        <taxon>Bacillota</taxon>
        <taxon>Clostridia</taxon>
        <taxon>Eubacteriales</taxon>
        <taxon>Clostridiales Family XVII. Incertae Sedis</taxon>
        <taxon>Sulfobacillus</taxon>
    </lineage>
</organism>
<evidence type="ECO:0000313" key="2">
    <source>
        <dbReference type="Proteomes" id="UP000241848"/>
    </source>
</evidence>
<dbReference type="AlphaFoldDB" id="A0A2T2WL19"/>
<sequence length="439" mass="50224">MSQSLFWDPMIETLPRAQIESLQGMRLVRQVDWVYHNSEFYRQWYSRAGISPNDIHGLSDLTKLPTMSKDDLREWRKKTHDPFSGTLCVPPKLLVRMHHSTGTSGLPNVYGLTQKDWDDVTDQFARMLYRVGIRSGDVTNNWLESAMSWHGFTMTAPGARRIGATVYSLEPDNRSIAQTNLEMLAGADMTCLFTYHPEFEINYLRQRDLDPKTVHPNLRFIYSAALTTPTRRKLLEEAWGVPYWNMGGGGDQYLSESECPYSIPSMHMPEDRTIVEVLDPVTHEPVEPGQEGELTVTNLWAEACPYLRYRLEDIVRADYNSCPCGSTHVRLTYRGRMAWSVEVGGVRVFSDDVENVLWRFPATEFAQYQLVKSPVQPQPRLIVRTTRHADRIHDEVRFVSQLEDAIAEELQVPTTVQLVNPGQIGIGTVKFQRVAVESV</sequence>
<dbReference type="PANTHER" id="PTHR43845">
    <property type="entry name" value="BLR5969 PROTEIN"/>
    <property type="match status" value="1"/>
</dbReference>
<dbReference type="SUPFAM" id="SSF56801">
    <property type="entry name" value="Acetyl-CoA synthetase-like"/>
    <property type="match status" value="1"/>
</dbReference>
<comment type="caution">
    <text evidence="1">The sequence shown here is derived from an EMBL/GenBank/DDBJ whole genome shotgun (WGS) entry which is preliminary data.</text>
</comment>
<dbReference type="Gene3D" id="3.30.300.30">
    <property type="match status" value="1"/>
</dbReference>
<evidence type="ECO:0000313" key="1">
    <source>
        <dbReference type="EMBL" id="PSR22933.1"/>
    </source>
</evidence>
<dbReference type="InterPro" id="IPR042099">
    <property type="entry name" value="ANL_N_sf"/>
</dbReference>
<dbReference type="PANTHER" id="PTHR43845:SF1">
    <property type="entry name" value="BLR5969 PROTEIN"/>
    <property type="match status" value="1"/>
</dbReference>
<dbReference type="InterPro" id="IPR045851">
    <property type="entry name" value="AMP-bd_C_sf"/>
</dbReference>
<evidence type="ECO:0008006" key="3">
    <source>
        <dbReference type="Google" id="ProtNLM"/>
    </source>
</evidence>